<dbReference type="PaxDb" id="55529-EKX40937"/>
<name>L1IXW7_GUITC</name>
<dbReference type="GeneID" id="17297642"/>
<evidence type="ECO:0000313" key="4">
    <source>
        <dbReference type="Proteomes" id="UP000011087"/>
    </source>
</evidence>
<dbReference type="EnsemblProtists" id="EKX40937">
    <property type="protein sequence ID" value="EKX40937"/>
    <property type="gene ID" value="GUITHDRAFT_142337"/>
</dbReference>
<gene>
    <name evidence="2" type="ORF">GUITHDRAFT_142337</name>
</gene>
<reference evidence="3" key="3">
    <citation type="submission" date="2016-03" db="UniProtKB">
        <authorList>
            <consortium name="EnsemblProtists"/>
        </authorList>
    </citation>
    <scope>IDENTIFICATION</scope>
</reference>
<dbReference type="eggNOG" id="KOG4626">
    <property type="taxonomic scope" value="Eukaryota"/>
</dbReference>
<accession>L1IXW7</accession>
<evidence type="ECO:0008006" key="5">
    <source>
        <dbReference type="Google" id="ProtNLM"/>
    </source>
</evidence>
<dbReference type="InterPro" id="IPR011990">
    <property type="entry name" value="TPR-like_helical_dom_sf"/>
</dbReference>
<dbReference type="EMBL" id="JH993027">
    <property type="protein sequence ID" value="EKX40937.1"/>
    <property type="molecule type" value="Genomic_DNA"/>
</dbReference>
<dbReference type="SUPFAM" id="SSF48452">
    <property type="entry name" value="TPR-like"/>
    <property type="match status" value="1"/>
</dbReference>
<evidence type="ECO:0000256" key="1">
    <source>
        <dbReference type="SAM" id="MobiDB-lite"/>
    </source>
</evidence>
<dbReference type="SUPFAM" id="SSF53756">
    <property type="entry name" value="UDP-Glycosyltransferase/glycogen phosphorylase"/>
    <property type="match status" value="1"/>
</dbReference>
<dbReference type="KEGG" id="gtt:GUITHDRAFT_142337"/>
<reference evidence="2 4" key="1">
    <citation type="journal article" date="2012" name="Nature">
        <title>Algal genomes reveal evolutionary mosaicism and the fate of nucleomorphs.</title>
        <authorList>
            <consortium name="DOE Joint Genome Institute"/>
            <person name="Curtis B.A."/>
            <person name="Tanifuji G."/>
            <person name="Burki F."/>
            <person name="Gruber A."/>
            <person name="Irimia M."/>
            <person name="Maruyama S."/>
            <person name="Arias M.C."/>
            <person name="Ball S.G."/>
            <person name="Gile G.H."/>
            <person name="Hirakawa Y."/>
            <person name="Hopkins J.F."/>
            <person name="Kuo A."/>
            <person name="Rensing S.A."/>
            <person name="Schmutz J."/>
            <person name="Symeonidi A."/>
            <person name="Elias M."/>
            <person name="Eveleigh R.J."/>
            <person name="Herman E.K."/>
            <person name="Klute M.J."/>
            <person name="Nakayama T."/>
            <person name="Obornik M."/>
            <person name="Reyes-Prieto A."/>
            <person name="Armbrust E.V."/>
            <person name="Aves S.J."/>
            <person name="Beiko R.G."/>
            <person name="Coutinho P."/>
            <person name="Dacks J.B."/>
            <person name="Durnford D.G."/>
            <person name="Fast N.M."/>
            <person name="Green B.R."/>
            <person name="Grisdale C.J."/>
            <person name="Hempel F."/>
            <person name="Henrissat B."/>
            <person name="Hoppner M.P."/>
            <person name="Ishida K."/>
            <person name="Kim E."/>
            <person name="Koreny L."/>
            <person name="Kroth P.G."/>
            <person name="Liu Y."/>
            <person name="Malik S.B."/>
            <person name="Maier U.G."/>
            <person name="McRose D."/>
            <person name="Mock T."/>
            <person name="Neilson J.A."/>
            <person name="Onodera N.T."/>
            <person name="Poole A.M."/>
            <person name="Pritham E.J."/>
            <person name="Richards T.A."/>
            <person name="Rocap G."/>
            <person name="Roy S.W."/>
            <person name="Sarai C."/>
            <person name="Schaack S."/>
            <person name="Shirato S."/>
            <person name="Slamovits C.H."/>
            <person name="Spencer D.F."/>
            <person name="Suzuki S."/>
            <person name="Worden A.Z."/>
            <person name="Zauner S."/>
            <person name="Barry K."/>
            <person name="Bell C."/>
            <person name="Bharti A.K."/>
            <person name="Crow J.A."/>
            <person name="Grimwood J."/>
            <person name="Kramer R."/>
            <person name="Lindquist E."/>
            <person name="Lucas S."/>
            <person name="Salamov A."/>
            <person name="McFadden G.I."/>
            <person name="Lane C.E."/>
            <person name="Keeling P.J."/>
            <person name="Gray M.W."/>
            <person name="Grigoriev I.V."/>
            <person name="Archibald J.M."/>
        </authorList>
    </citation>
    <scope>NUCLEOTIDE SEQUENCE</scope>
    <source>
        <strain evidence="2 4">CCMP2712</strain>
    </source>
</reference>
<organism evidence="2">
    <name type="scientific">Guillardia theta (strain CCMP2712)</name>
    <name type="common">Cryptophyte</name>
    <dbReference type="NCBI Taxonomy" id="905079"/>
    <lineage>
        <taxon>Eukaryota</taxon>
        <taxon>Cryptophyceae</taxon>
        <taxon>Pyrenomonadales</taxon>
        <taxon>Geminigeraceae</taxon>
        <taxon>Guillardia</taxon>
    </lineage>
</organism>
<dbReference type="HOGENOM" id="CLU_371095_0_0_1"/>
<reference evidence="4" key="2">
    <citation type="submission" date="2012-11" db="EMBL/GenBank/DDBJ databases">
        <authorList>
            <person name="Kuo A."/>
            <person name="Curtis B.A."/>
            <person name="Tanifuji G."/>
            <person name="Burki F."/>
            <person name="Gruber A."/>
            <person name="Irimia M."/>
            <person name="Maruyama S."/>
            <person name="Arias M.C."/>
            <person name="Ball S.G."/>
            <person name="Gile G.H."/>
            <person name="Hirakawa Y."/>
            <person name="Hopkins J.F."/>
            <person name="Rensing S.A."/>
            <person name="Schmutz J."/>
            <person name="Symeonidi A."/>
            <person name="Elias M."/>
            <person name="Eveleigh R.J."/>
            <person name="Herman E.K."/>
            <person name="Klute M.J."/>
            <person name="Nakayama T."/>
            <person name="Obornik M."/>
            <person name="Reyes-Prieto A."/>
            <person name="Armbrust E.V."/>
            <person name="Aves S.J."/>
            <person name="Beiko R.G."/>
            <person name="Coutinho P."/>
            <person name="Dacks J.B."/>
            <person name="Durnford D.G."/>
            <person name="Fast N.M."/>
            <person name="Green B.R."/>
            <person name="Grisdale C."/>
            <person name="Hempe F."/>
            <person name="Henrissat B."/>
            <person name="Hoppner M.P."/>
            <person name="Ishida K.-I."/>
            <person name="Kim E."/>
            <person name="Koreny L."/>
            <person name="Kroth P.G."/>
            <person name="Liu Y."/>
            <person name="Malik S.-B."/>
            <person name="Maier U.G."/>
            <person name="McRose D."/>
            <person name="Mock T."/>
            <person name="Neilson J.A."/>
            <person name="Onodera N.T."/>
            <person name="Poole A.M."/>
            <person name="Pritham E.J."/>
            <person name="Richards T.A."/>
            <person name="Rocap G."/>
            <person name="Roy S.W."/>
            <person name="Sarai C."/>
            <person name="Schaack S."/>
            <person name="Shirato S."/>
            <person name="Slamovits C.H."/>
            <person name="Spencer D.F."/>
            <person name="Suzuki S."/>
            <person name="Worden A.Z."/>
            <person name="Zauner S."/>
            <person name="Barry K."/>
            <person name="Bell C."/>
            <person name="Bharti A.K."/>
            <person name="Crow J.A."/>
            <person name="Grimwood J."/>
            <person name="Kramer R."/>
            <person name="Lindquist E."/>
            <person name="Lucas S."/>
            <person name="Salamov A."/>
            <person name="McFadden G.I."/>
            <person name="Lane C.E."/>
            <person name="Keeling P.J."/>
            <person name="Gray M.W."/>
            <person name="Grigoriev I.V."/>
            <person name="Archibald J.M."/>
        </authorList>
    </citation>
    <scope>NUCLEOTIDE SEQUENCE</scope>
    <source>
        <strain evidence="4">CCMP2712</strain>
    </source>
</reference>
<proteinExistence type="predicted"/>
<feature type="compositionally biased region" description="Gly residues" evidence="1">
    <location>
        <begin position="732"/>
        <end position="744"/>
    </location>
</feature>
<evidence type="ECO:0000313" key="2">
    <source>
        <dbReference type="EMBL" id="EKX40937.1"/>
    </source>
</evidence>
<dbReference type="AlphaFoldDB" id="L1IXW7"/>
<feature type="region of interest" description="Disordered" evidence="1">
    <location>
        <begin position="715"/>
        <end position="750"/>
    </location>
</feature>
<evidence type="ECO:0000313" key="3">
    <source>
        <dbReference type="EnsemblProtists" id="EKX40937"/>
    </source>
</evidence>
<dbReference type="Gene3D" id="3.40.50.2000">
    <property type="entry name" value="Glycogen Phosphorylase B"/>
    <property type="match status" value="1"/>
</dbReference>
<dbReference type="RefSeq" id="XP_005827917.1">
    <property type="nucleotide sequence ID" value="XM_005827860.1"/>
</dbReference>
<dbReference type="OrthoDB" id="9991317at2759"/>
<keyword evidence="4" id="KW-1185">Reference proteome</keyword>
<sequence>MVAELKHCMGGPALPGGRRSDDEGWLLQNVESGEKMGASDVKVFMDQVGGILVRGNRYGASCAERVRLYDIEFLLPPTSGGEEKPSSAPASSARRTETASLEGCDLLYREKDWSGALRCYREWRTHADRSSPARGSVRERQRACWAQLREARLALMLSKPAKEETWKTLSAALHAADEEDGRPGGHEDGGAGREAWGVGLSKLVEAGTCTGWCYRTRGDVLFKDRDYKAAAVEYEKALHFGLGDVLSVAVTRHDLAAAQHLSQEEGADFTRLYSEAVNLEPELVTSQISGTMGTFAYPEDARVIIQKALHQRYQRLSRKEETRSSRLKQLDEHIRREEGAFPACSSNSSRRVHFFCRIRGQTPGTADQRWGPSSTQRGVGGSEEAAIYLVRELARKGWCVRVYGNPEVEEWGRDEDGVTWLPFYTLDMLQEPSVFVVWRNFDAVWLAPRTRSRFLWVHDPLALASDQDYFTSTFLGALSGIFVLSQHSASQFPPHAQSKLILSNNGLAPHLLRDGPNHHHKLLYSSWPSSGLEQLLELWPRIRHKAGGGELYVYYGFDMWWATPLYKHERWFIEWRRKMEDMLRQEGVKYMGGVGHQDMADAYAEAGFYVYPTDTPETAPINLIKAQANGCVPVTSRYPLSAIPETTGEFDLGPEPGSHVSIKQNRTLLLLWADAVARAVATPREELEEHRRRMKRSARERYSWPKIAEEWSRHFSKAVGEREGEEEEQGEGGRAGGAGGGGSSDTGRAQ</sequence>
<protein>
    <recommendedName>
        <fullName evidence="5">Glycosyl transferase family 1 domain-containing protein</fullName>
    </recommendedName>
</protein>
<dbReference type="Proteomes" id="UP000011087">
    <property type="component" value="Unassembled WGS sequence"/>
</dbReference>